<evidence type="ECO:0000313" key="1">
    <source>
        <dbReference type="EMBL" id="MDT1062656.1"/>
    </source>
</evidence>
<proteinExistence type="predicted"/>
<reference evidence="2" key="1">
    <citation type="submission" date="2023-07" db="EMBL/GenBank/DDBJ databases">
        <title>Characterization of two Paracoccaceae strains isolated from Phycosphere and proposal of Xinfangfangia lacusdiani sp. nov.</title>
        <authorList>
            <person name="Deng Y."/>
            <person name="Zhang Y.Q."/>
        </authorList>
    </citation>
    <scope>NUCLEOTIDE SEQUENCE [LARGE SCALE GENOMIC DNA]</scope>
    <source>
        <strain evidence="2">CPCC 101403</strain>
    </source>
</reference>
<evidence type="ECO:0000313" key="2">
    <source>
        <dbReference type="Proteomes" id="UP001251085"/>
    </source>
</evidence>
<organism evidence="1 2">
    <name type="scientific">Paracoccus broussonetiae</name>
    <dbReference type="NCBI Taxonomy" id="3075834"/>
    <lineage>
        <taxon>Bacteria</taxon>
        <taxon>Pseudomonadati</taxon>
        <taxon>Pseudomonadota</taxon>
        <taxon>Alphaproteobacteria</taxon>
        <taxon>Rhodobacterales</taxon>
        <taxon>Paracoccaceae</taxon>
        <taxon>Paracoccus</taxon>
    </lineage>
</organism>
<keyword evidence="2" id="KW-1185">Reference proteome</keyword>
<protein>
    <submittedName>
        <fullName evidence="1">Uncharacterized protein</fullName>
    </submittedName>
</protein>
<accession>A0ABU3EEJ2</accession>
<sequence>MRAVDLVVELFPERTESVRRLYLQDEHFRAICDDFALSVTSLRHFEARPDAHSRPEVADYHAVLRELTEELRRYIGASDTQ</sequence>
<comment type="caution">
    <text evidence="1">The sequence shown here is derived from an EMBL/GenBank/DDBJ whole genome shotgun (WGS) entry which is preliminary data.</text>
</comment>
<name>A0ABU3EEJ2_9RHOB</name>
<dbReference type="RefSeq" id="WP_311759754.1">
    <property type="nucleotide sequence ID" value="NZ_JAVRQI010000008.1"/>
</dbReference>
<dbReference type="Proteomes" id="UP001251085">
    <property type="component" value="Unassembled WGS sequence"/>
</dbReference>
<dbReference type="EMBL" id="JAVRQI010000008">
    <property type="protein sequence ID" value="MDT1062656.1"/>
    <property type="molecule type" value="Genomic_DNA"/>
</dbReference>
<gene>
    <name evidence="1" type="ORF">RM190_12325</name>
</gene>